<dbReference type="AlphaFoldDB" id="A0AA45UTG6"/>
<accession>A0AA45UTG6</accession>
<proteinExistence type="predicted"/>
<name>A0AA45UTG6_ANAPH</name>
<comment type="caution">
    <text evidence="1">The sequence shown here is derived from an EMBL/GenBank/DDBJ whole genome shotgun (WGS) entry which is preliminary data.</text>
</comment>
<organism evidence="1 2">
    <name type="scientific">Anaplasma phagocytophilum</name>
    <name type="common">Ehrlichia phagocytophila</name>
    <dbReference type="NCBI Taxonomy" id="948"/>
    <lineage>
        <taxon>Bacteria</taxon>
        <taxon>Pseudomonadati</taxon>
        <taxon>Pseudomonadota</taxon>
        <taxon>Alphaproteobacteria</taxon>
        <taxon>Rickettsiales</taxon>
        <taxon>Anaplasmataceae</taxon>
        <taxon>Anaplasma</taxon>
        <taxon>phagocytophilum group</taxon>
    </lineage>
</organism>
<dbReference type="EMBL" id="FLLR01000037">
    <property type="protein sequence ID" value="SBO14507.1"/>
    <property type="molecule type" value="Genomic_DNA"/>
</dbReference>
<protein>
    <submittedName>
        <fullName evidence="1">Uncharacterized protein</fullName>
    </submittedName>
</protein>
<evidence type="ECO:0000313" key="2">
    <source>
        <dbReference type="Proteomes" id="UP000078419"/>
    </source>
</evidence>
<gene>
    <name evidence="1" type="ORF">ANAPC1_00866</name>
</gene>
<dbReference type="Proteomes" id="UP000078419">
    <property type="component" value="Unassembled WGS sequence"/>
</dbReference>
<evidence type="ECO:0000313" key="1">
    <source>
        <dbReference type="EMBL" id="SBO14507.1"/>
    </source>
</evidence>
<reference evidence="2" key="1">
    <citation type="submission" date="2016-03" db="EMBL/GenBank/DDBJ databases">
        <authorList>
            <person name="Loux Valentin"/>
        </authorList>
    </citation>
    <scope>NUCLEOTIDE SEQUENCE [LARGE SCALE GENOMIC DNA]</scope>
    <source>
        <strain evidence="2">C1</strain>
    </source>
</reference>
<sequence>MMLLIIILTGLVLLLLDTKVKTLFSLPRLLIFLTLRLIRRYVMEVMLRGRRVMIKIRA</sequence>